<dbReference type="Proteomes" id="UP000004277">
    <property type="component" value="Unassembled WGS sequence"/>
</dbReference>
<sequence>MSSAPLLPAVNKEIAYVDPVRTAKALVLVYLCFSVPIVTLGLIVAFVRYGDLPGIAVITALVLNTIVGFGLLWLACNAYNWVARRFGGIEVTLRDMPHTDN</sequence>
<proteinExistence type="predicted"/>
<organism evidence="1 2">
    <name type="scientific">Imbroritus primus</name>
    <dbReference type="NCBI Taxonomy" id="3058603"/>
    <lineage>
        <taxon>Bacteria</taxon>
        <taxon>Pseudomonadati</taxon>
        <taxon>Pseudomonadota</taxon>
        <taxon>Betaproteobacteria</taxon>
        <taxon>Burkholderiales</taxon>
        <taxon>Burkholderiaceae</taxon>
        <taxon>Imbroritus</taxon>
    </lineage>
</organism>
<keyword evidence="2" id="KW-1185">Reference proteome</keyword>
<evidence type="ECO:0000313" key="1">
    <source>
        <dbReference type="EMBL" id="TMS58309.1"/>
    </source>
</evidence>
<gene>
    <name evidence="1" type="ORF">MW7_006060</name>
</gene>
<name>A0ACD3SQ46_9BURK</name>
<evidence type="ECO:0000313" key="2">
    <source>
        <dbReference type="Proteomes" id="UP000004277"/>
    </source>
</evidence>
<accession>A0ACD3SQ46</accession>
<protein>
    <submittedName>
        <fullName evidence="1">Uncharacterized protein</fullName>
    </submittedName>
</protein>
<dbReference type="EMBL" id="AKCV02000015">
    <property type="protein sequence ID" value="TMS58309.1"/>
    <property type="molecule type" value="Genomic_DNA"/>
</dbReference>
<comment type="caution">
    <text evidence="1">The sequence shown here is derived from an EMBL/GenBank/DDBJ whole genome shotgun (WGS) entry which is preliminary data.</text>
</comment>
<reference evidence="1" key="1">
    <citation type="submission" date="2019-05" db="EMBL/GenBank/DDBJ databases">
        <title>Revised genome assembly of Burkholderiaceae (previously Ralstonia) sp. PBA.</title>
        <authorList>
            <person name="Gan H.M."/>
        </authorList>
    </citation>
    <scope>NUCLEOTIDE SEQUENCE</scope>
    <source>
        <strain evidence="1">PBA</strain>
    </source>
</reference>